<dbReference type="Pfam" id="PF07690">
    <property type="entry name" value="MFS_1"/>
    <property type="match status" value="1"/>
</dbReference>
<proteinExistence type="inferred from homology"/>
<dbReference type="STRING" id="81858.BST23_11610"/>
<evidence type="ECO:0000256" key="4">
    <source>
        <dbReference type="ARBA" id="ARBA00022692"/>
    </source>
</evidence>
<keyword evidence="6 9" id="KW-0472">Membrane</keyword>
<reference evidence="11 12" key="1">
    <citation type="submission" date="2017-02" db="EMBL/GenBank/DDBJ databases">
        <title>The new phylogeny of genus Mycobacterium.</title>
        <authorList>
            <person name="Tortoli E."/>
            <person name="Trovato A."/>
            <person name="Cirillo D.M."/>
        </authorList>
    </citation>
    <scope>NUCLEOTIDE SEQUENCE [LARGE SCALE GENOMIC DNA]</scope>
    <source>
        <strain evidence="11 12">FI-09383</strain>
    </source>
</reference>
<dbReference type="InterPro" id="IPR011701">
    <property type="entry name" value="MFS"/>
</dbReference>
<evidence type="ECO:0000256" key="6">
    <source>
        <dbReference type="ARBA" id="ARBA00023136"/>
    </source>
</evidence>
<dbReference type="EMBL" id="MVHP01000011">
    <property type="protein sequence ID" value="ORA65981.1"/>
    <property type="molecule type" value="Genomic_DNA"/>
</dbReference>
<evidence type="ECO:0000256" key="1">
    <source>
        <dbReference type="ARBA" id="ARBA00004429"/>
    </source>
</evidence>
<dbReference type="OrthoDB" id="9793136at2"/>
<sequence length="416" mass="43559">MMNSKRGPIVLILFSALTAGAANGISLVAFPWLVLQRNGSAVDASVVAIAGSLPLLVATIIAGAAVDYLGRRRVSMISDALSALSVAAVPVLALAFGVEVLNVAVLAGLAALGAFFDPSGMTARETMLPEAAERADWTLDRANSAYEAVFNLAYIVGPGIGGLLIATVGGVNTMWVTAAVFVVSIVAIAALRLEGAGKPDRDALPEGVWEGVVEGLRFVWNLRVLRTLALIDLAVVGLYMPMESVLFPKYFTDRDEPAQLGWVLMALSIGGLAGALCYAVTSKFMSRRVTMLTAVLTLGLAMSFIAFLPPLPVILLLSGIAGFVYGPIQPIYNYVMQTRAPQHLRGRVVGVMGSLAYAAGPLGLVVAGPLTDAAGLQTTFLALALPMVLLGVVAIFLPTLRELDRAQEVAVEQVDQ</sequence>
<dbReference type="GO" id="GO:0005886">
    <property type="term" value="C:plasma membrane"/>
    <property type="evidence" value="ECO:0007669"/>
    <property type="project" value="UniProtKB-SubCell"/>
</dbReference>
<accession>A0A0M2ZJE3</accession>
<dbReference type="PANTHER" id="PTHR23513:SF9">
    <property type="entry name" value="ENTEROBACTIN EXPORTER ENTS"/>
    <property type="match status" value="1"/>
</dbReference>
<evidence type="ECO:0000256" key="3">
    <source>
        <dbReference type="ARBA" id="ARBA00022475"/>
    </source>
</evidence>
<feature type="transmembrane region" description="Helical" evidence="9">
    <location>
        <begin position="144"/>
        <end position="168"/>
    </location>
</feature>
<dbReference type="PROSITE" id="PS50850">
    <property type="entry name" value="MFS"/>
    <property type="match status" value="1"/>
</dbReference>
<keyword evidence="5 9" id="KW-1133">Transmembrane helix</keyword>
<feature type="transmembrane region" description="Helical" evidence="9">
    <location>
        <begin position="376"/>
        <end position="397"/>
    </location>
</feature>
<feature type="transmembrane region" description="Helical" evidence="9">
    <location>
        <begin position="48"/>
        <end position="69"/>
    </location>
</feature>
<name>A0A0M2ZJE3_9MYCO</name>
<feature type="transmembrane region" description="Helical" evidence="9">
    <location>
        <begin position="262"/>
        <end position="280"/>
    </location>
</feature>
<feature type="domain" description="Major facilitator superfamily (MFS) profile" evidence="10">
    <location>
        <begin position="218"/>
        <end position="416"/>
    </location>
</feature>
<dbReference type="RefSeq" id="WP_046752701.1">
    <property type="nucleotide sequence ID" value="NZ_LBNO01000046.1"/>
</dbReference>
<evidence type="ECO:0000313" key="11">
    <source>
        <dbReference type="EMBL" id="ORA65981.1"/>
    </source>
</evidence>
<dbReference type="Gene3D" id="1.20.1250.20">
    <property type="entry name" value="MFS general substrate transporter like domains"/>
    <property type="match status" value="2"/>
</dbReference>
<evidence type="ECO:0000313" key="12">
    <source>
        <dbReference type="Proteomes" id="UP000192772"/>
    </source>
</evidence>
<evidence type="ECO:0000256" key="8">
    <source>
        <dbReference type="ARBA" id="ARBA00040914"/>
    </source>
</evidence>
<accession>A0A1A0QQ60</accession>
<evidence type="ECO:0000256" key="9">
    <source>
        <dbReference type="SAM" id="Phobius"/>
    </source>
</evidence>
<dbReference type="SUPFAM" id="SSF103473">
    <property type="entry name" value="MFS general substrate transporter"/>
    <property type="match status" value="1"/>
</dbReference>
<dbReference type="PANTHER" id="PTHR23513">
    <property type="entry name" value="INTEGRAL MEMBRANE EFFLUX PROTEIN-RELATED"/>
    <property type="match status" value="1"/>
</dbReference>
<comment type="similarity">
    <text evidence="7">Belongs to the major facilitator superfamily. Drug:H(+) antiporter-3 (DHA3) (TC 2.A.1.21) family.</text>
</comment>
<keyword evidence="2" id="KW-0813">Transport</keyword>
<evidence type="ECO:0000259" key="10">
    <source>
        <dbReference type="PROSITE" id="PS50850"/>
    </source>
</evidence>
<keyword evidence="3" id="KW-1003">Cell membrane</keyword>
<dbReference type="InterPro" id="IPR020846">
    <property type="entry name" value="MFS_dom"/>
</dbReference>
<dbReference type="Proteomes" id="UP000192772">
    <property type="component" value="Unassembled WGS sequence"/>
</dbReference>
<feature type="transmembrane region" description="Helical" evidence="9">
    <location>
        <begin position="224"/>
        <end position="242"/>
    </location>
</feature>
<dbReference type="AlphaFoldDB" id="A0A0M2ZJE3"/>
<dbReference type="NCBIfam" id="TIGR00900">
    <property type="entry name" value="2A0121"/>
    <property type="match status" value="1"/>
</dbReference>
<feature type="transmembrane region" description="Helical" evidence="9">
    <location>
        <begin position="348"/>
        <end position="370"/>
    </location>
</feature>
<feature type="transmembrane region" description="Helical" evidence="9">
    <location>
        <begin position="289"/>
        <end position="308"/>
    </location>
</feature>
<organism evidence="11 12">
    <name type="scientific">Mycolicibacterium elephantis</name>
    <dbReference type="NCBI Taxonomy" id="81858"/>
    <lineage>
        <taxon>Bacteria</taxon>
        <taxon>Bacillati</taxon>
        <taxon>Actinomycetota</taxon>
        <taxon>Actinomycetes</taxon>
        <taxon>Mycobacteriales</taxon>
        <taxon>Mycobacteriaceae</taxon>
        <taxon>Mycolicibacterium</taxon>
    </lineage>
</organism>
<keyword evidence="4 9" id="KW-0812">Transmembrane</keyword>
<comment type="subcellular location">
    <subcellularLocation>
        <location evidence="1">Cell inner membrane</location>
        <topology evidence="1">Multi-pass membrane protein</topology>
    </subcellularLocation>
</comment>
<comment type="caution">
    <text evidence="11">The sequence shown here is derived from an EMBL/GenBank/DDBJ whole genome shotgun (WGS) entry which is preliminary data.</text>
</comment>
<gene>
    <name evidence="11" type="ORF">BST23_11610</name>
</gene>
<dbReference type="CDD" id="cd06173">
    <property type="entry name" value="MFS_MefA_like"/>
    <property type="match status" value="1"/>
</dbReference>
<dbReference type="InterPro" id="IPR004751">
    <property type="entry name" value="Drug_antiport"/>
</dbReference>
<evidence type="ECO:0000256" key="2">
    <source>
        <dbReference type="ARBA" id="ARBA00022448"/>
    </source>
</evidence>
<feature type="transmembrane region" description="Helical" evidence="9">
    <location>
        <begin position="314"/>
        <end position="336"/>
    </location>
</feature>
<feature type="transmembrane region" description="Helical" evidence="9">
    <location>
        <begin position="174"/>
        <end position="193"/>
    </location>
</feature>
<dbReference type="InterPro" id="IPR036259">
    <property type="entry name" value="MFS_trans_sf"/>
</dbReference>
<dbReference type="GO" id="GO:0046677">
    <property type="term" value="P:response to antibiotic"/>
    <property type="evidence" value="ECO:0007669"/>
    <property type="project" value="UniProtKB-KW"/>
</dbReference>
<dbReference type="GO" id="GO:0022857">
    <property type="term" value="F:transmembrane transporter activity"/>
    <property type="evidence" value="ECO:0007669"/>
    <property type="project" value="InterPro"/>
</dbReference>
<evidence type="ECO:0000256" key="7">
    <source>
        <dbReference type="ARBA" id="ARBA00038075"/>
    </source>
</evidence>
<protein>
    <recommendedName>
        <fullName evidence="8">Multidrug efflux pump Tap</fullName>
    </recommendedName>
</protein>
<evidence type="ECO:0000256" key="5">
    <source>
        <dbReference type="ARBA" id="ARBA00022989"/>
    </source>
</evidence>